<proteinExistence type="predicted"/>
<dbReference type="PANTHER" id="PTHR30341:SF0">
    <property type="entry name" value="NA(+)_H(+) ANTIPORTER NHAA"/>
    <property type="match status" value="1"/>
</dbReference>
<evidence type="ECO:0000313" key="7">
    <source>
        <dbReference type="EMBL" id="VAW57506.1"/>
    </source>
</evidence>
<dbReference type="AlphaFoldDB" id="A0A3B0XME4"/>
<keyword evidence="3 6" id="KW-0812">Transmembrane</keyword>
<dbReference type="GO" id="GO:0015385">
    <property type="term" value="F:sodium:proton antiporter activity"/>
    <property type="evidence" value="ECO:0007669"/>
    <property type="project" value="TreeGrafter"/>
</dbReference>
<gene>
    <name evidence="7" type="ORF">MNBD_GAMMA07-1361</name>
</gene>
<evidence type="ECO:0000256" key="6">
    <source>
        <dbReference type="SAM" id="Phobius"/>
    </source>
</evidence>
<accession>A0A3B0XME4</accession>
<keyword evidence="4 6" id="KW-1133">Transmembrane helix</keyword>
<dbReference type="GO" id="GO:0005886">
    <property type="term" value="C:plasma membrane"/>
    <property type="evidence" value="ECO:0007669"/>
    <property type="project" value="UniProtKB-SubCell"/>
</dbReference>
<evidence type="ECO:0000256" key="1">
    <source>
        <dbReference type="ARBA" id="ARBA00004429"/>
    </source>
</evidence>
<evidence type="ECO:0000256" key="5">
    <source>
        <dbReference type="ARBA" id="ARBA00023136"/>
    </source>
</evidence>
<comment type="subcellular location">
    <subcellularLocation>
        <location evidence="1">Cell inner membrane</location>
        <topology evidence="1">Multi-pass membrane protein</topology>
    </subcellularLocation>
</comment>
<reference evidence="7" key="1">
    <citation type="submission" date="2018-06" db="EMBL/GenBank/DDBJ databases">
        <authorList>
            <person name="Zhirakovskaya E."/>
        </authorList>
    </citation>
    <scope>NUCLEOTIDE SEQUENCE</scope>
</reference>
<feature type="transmembrane region" description="Helical" evidence="6">
    <location>
        <begin position="32"/>
        <end position="51"/>
    </location>
</feature>
<evidence type="ECO:0000256" key="3">
    <source>
        <dbReference type="ARBA" id="ARBA00022692"/>
    </source>
</evidence>
<dbReference type="Pfam" id="PF06965">
    <property type="entry name" value="Na_H_antiport_1"/>
    <property type="match status" value="1"/>
</dbReference>
<sequence length="161" mass="17312">DALRSVVQTLENGVHSVQAPLQQLEHKWHMPVAYLIIPVFALANAGIALDFSSLSETLTHPVMLGVSFGLVLGKFIGITGACWLVLKLGLTELPKDTRFTQIAGVSLLAGIGFTMSIFVAQLGFSQNEDLLLMAKTGILFASLLAGLSGYLWLYLVSKPKV</sequence>
<evidence type="ECO:0000256" key="2">
    <source>
        <dbReference type="ARBA" id="ARBA00022475"/>
    </source>
</evidence>
<organism evidence="7">
    <name type="scientific">hydrothermal vent metagenome</name>
    <dbReference type="NCBI Taxonomy" id="652676"/>
    <lineage>
        <taxon>unclassified sequences</taxon>
        <taxon>metagenomes</taxon>
        <taxon>ecological metagenomes</taxon>
    </lineage>
</organism>
<dbReference type="PANTHER" id="PTHR30341">
    <property type="entry name" value="SODIUM ION/PROTON ANTIPORTER NHAA-RELATED"/>
    <property type="match status" value="1"/>
</dbReference>
<keyword evidence="2" id="KW-1003">Cell membrane</keyword>
<dbReference type="GO" id="GO:0006885">
    <property type="term" value="P:regulation of pH"/>
    <property type="evidence" value="ECO:0007669"/>
    <property type="project" value="InterPro"/>
</dbReference>
<feature type="transmembrane region" description="Helical" evidence="6">
    <location>
        <begin position="102"/>
        <end position="124"/>
    </location>
</feature>
<feature type="transmembrane region" description="Helical" evidence="6">
    <location>
        <begin position="63"/>
        <end position="90"/>
    </location>
</feature>
<feature type="non-terminal residue" evidence="7">
    <location>
        <position position="1"/>
    </location>
</feature>
<dbReference type="Gene3D" id="1.20.1530.10">
    <property type="entry name" value="Na+/H+ antiporter like domain"/>
    <property type="match status" value="1"/>
</dbReference>
<dbReference type="InterPro" id="IPR023171">
    <property type="entry name" value="Na/H_antiporter_dom_sf"/>
</dbReference>
<protein>
    <submittedName>
        <fullName evidence="7">Na+/H+ antiporter NhaA type</fullName>
    </submittedName>
</protein>
<dbReference type="InterPro" id="IPR004670">
    <property type="entry name" value="NhaA"/>
</dbReference>
<evidence type="ECO:0000256" key="4">
    <source>
        <dbReference type="ARBA" id="ARBA00022989"/>
    </source>
</evidence>
<keyword evidence="5 6" id="KW-0472">Membrane</keyword>
<dbReference type="EMBL" id="UOFF01000405">
    <property type="protein sequence ID" value="VAW57506.1"/>
    <property type="molecule type" value="Genomic_DNA"/>
</dbReference>
<name>A0A3B0XME4_9ZZZZ</name>
<feature type="transmembrane region" description="Helical" evidence="6">
    <location>
        <begin position="136"/>
        <end position="156"/>
    </location>
</feature>